<evidence type="ECO:0000256" key="3">
    <source>
        <dbReference type="ARBA" id="ARBA00022729"/>
    </source>
</evidence>
<proteinExistence type="predicted"/>
<evidence type="ECO:0000256" key="4">
    <source>
        <dbReference type="ARBA" id="ARBA00022737"/>
    </source>
</evidence>
<dbReference type="PANTHER" id="PTHR46393">
    <property type="entry name" value="SUSHI DOMAIN-CONTAINING PROTEIN"/>
    <property type="match status" value="1"/>
</dbReference>
<dbReference type="AlphaFoldDB" id="A0AAE0VW39"/>
<evidence type="ECO:0000256" key="2">
    <source>
        <dbReference type="ARBA" id="ARBA00022659"/>
    </source>
</evidence>
<dbReference type="PRINTS" id="PR00722">
    <property type="entry name" value="CHYMOTRYPSIN"/>
</dbReference>
<dbReference type="InterPro" id="IPR043504">
    <property type="entry name" value="Peptidase_S1_PA_chymotrypsin"/>
</dbReference>
<dbReference type="InterPro" id="IPR001314">
    <property type="entry name" value="Peptidase_S1A"/>
</dbReference>
<dbReference type="SUPFAM" id="SSF50494">
    <property type="entry name" value="Trypsin-like serine proteases"/>
    <property type="match status" value="1"/>
</dbReference>
<reference evidence="9" key="2">
    <citation type="journal article" date="2021" name="Genome Biol. Evol.">
        <title>Developing a high-quality reference genome for a parasitic bivalve with doubly uniparental inheritance (Bivalvia: Unionida).</title>
        <authorList>
            <person name="Smith C.H."/>
        </authorList>
    </citation>
    <scope>NUCLEOTIDE SEQUENCE</scope>
    <source>
        <strain evidence="9">CHS0354</strain>
        <tissue evidence="9">Mantle</tissue>
    </source>
</reference>
<dbReference type="GO" id="GO:0045087">
    <property type="term" value="P:innate immune response"/>
    <property type="evidence" value="ECO:0007669"/>
    <property type="project" value="UniProtKB-KW"/>
</dbReference>
<keyword evidence="1" id="KW-0399">Innate immunity</keyword>
<dbReference type="InterPro" id="IPR001254">
    <property type="entry name" value="Trypsin_dom"/>
</dbReference>
<dbReference type="SMART" id="SM00327">
    <property type="entry name" value="VWA"/>
    <property type="match status" value="1"/>
</dbReference>
<dbReference type="InterPro" id="IPR009003">
    <property type="entry name" value="Peptidase_S1_PA"/>
</dbReference>
<evidence type="ECO:0000259" key="8">
    <source>
        <dbReference type="PROSITE" id="PS50240"/>
    </source>
</evidence>
<keyword evidence="4" id="KW-0677">Repeat</keyword>
<evidence type="ECO:0000259" key="7">
    <source>
        <dbReference type="PROSITE" id="PS50234"/>
    </source>
</evidence>
<reference evidence="9" key="1">
    <citation type="journal article" date="2021" name="Genome Biol. Evol.">
        <title>A High-Quality Reference Genome for a Parasitic Bivalve with Doubly Uniparental Inheritance (Bivalvia: Unionida).</title>
        <authorList>
            <person name="Smith C.H."/>
        </authorList>
    </citation>
    <scope>NUCLEOTIDE SEQUENCE</scope>
    <source>
        <strain evidence="9">CHS0354</strain>
    </source>
</reference>
<dbReference type="SMART" id="SM00020">
    <property type="entry name" value="Tryp_SPc"/>
    <property type="match status" value="1"/>
</dbReference>
<comment type="caution">
    <text evidence="9">The sequence shown here is derived from an EMBL/GenBank/DDBJ whole genome shotgun (WGS) entry which is preliminary data.</text>
</comment>
<name>A0AAE0VW39_9BIVA</name>
<keyword evidence="6" id="KW-0325">Glycoprotein</keyword>
<keyword evidence="3" id="KW-0732">Signal</keyword>
<evidence type="ECO:0000256" key="1">
    <source>
        <dbReference type="ARBA" id="ARBA00022588"/>
    </source>
</evidence>
<keyword evidence="2" id="KW-0768">Sushi</keyword>
<feature type="domain" description="VWFA" evidence="7">
    <location>
        <begin position="1"/>
        <end position="170"/>
    </location>
</feature>
<sequence>MNLKKTKKLMVEIMKVFNISIDQKGDNAGTRAAVITYAEKAEVLFDLDDPKIRSIEAFEEKLSEIQTQGGGTNLMIALSTVRSSTLKQKVRSGTNKAIFLITDGKSTEGGGDTLYILAKNIKKDGYEIFALGIGDNVNTEELSKLVSEKVQLHLFLINKFDDLAGIADIIAEKKDFRHCGEAGDTHKIKSVTKANEGAWPWLGWFSRISVNSKPVTCGGALVCDTWFLTAARCLHDDNGNVTMPEDIDLYLGVHELTNGKQGNAIGTKPINVFIHPNYNHSYSLVKSYSNDKADYSLQFYSEYDIALLELNNGSNGGPPLSQYIRPICALRGEEHKGFLVKGKARLQAMLTGVKQLYQNRKNEAVYVAGWGFSPEGSTRVMRIRPALFQSRDLINFPDYCKRRNPNVDPDRFFCVRNKDHKENFYCNSDVGGPYMADIDGKFAILGIALENADCSTRSNIYLNVLHNNITGWMQNILGNCSDPNDWIDPNKPWNKIGPSVPGSQ</sequence>
<gene>
    <name evidence="9" type="ORF">CHS0354_009261</name>
</gene>
<dbReference type="GO" id="GO:0004252">
    <property type="term" value="F:serine-type endopeptidase activity"/>
    <property type="evidence" value="ECO:0007669"/>
    <property type="project" value="InterPro"/>
</dbReference>
<dbReference type="EMBL" id="JAEAOA010000598">
    <property type="protein sequence ID" value="KAK3592813.1"/>
    <property type="molecule type" value="Genomic_DNA"/>
</dbReference>
<dbReference type="Gene3D" id="3.40.50.410">
    <property type="entry name" value="von Willebrand factor, type A domain"/>
    <property type="match status" value="1"/>
</dbReference>
<dbReference type="InterPro" id="IPR002035">
    <property type="entry name" value="VWF_A"/>
</dbReference>
<evidence type="ECO:0000256" key="6">
    <source>
        <dbReference type="ARBA" id="ARBA00023180"/>
    </source>
</evidence>
<dbReference type="SUPFAM" id="SSF53300">
    <property type="entry name" value="vWA-like"/>
    <property type="match status" value="1"/>
</dbReference>
<dbReference type="InterPro" id="IPR036465">
    <property type="entry name" value="vWFA_dom_sf"/>
</dbReference>
<accession>A0AAE0VW39</accession>
<feature type="domain" description="Peptidase S1" evidence="8">
    <location>
        <begin position="188"/>
        <end position="478"/>
    </location>
</feature>
<keyword evidence="10" id="KW-1185">Reference proteome</keyword>
<evidence type="ECO:0000313" key="10">
    <source>
        <dbReference type="Proteomes" id="UP001195483"/>
    </source>
</evidence>
<dbReference type="Pfam" id="PF00092">
    <property type="entry name" value="VWA"/>
    <property type="match status" value="1"/>
</dbReference>
<evidence type="ECO:0000313" key="9">
    <source>
        <dbReference type="EMBL" id="KAK3592813.1"/>
    </source>
</evidence>
<dbReference type="PANTHER" id="PTHR46393:SF7">
    <property type="entry name" value="COMPLEMENT C2"/>
    <property type="match status" value="1"/>
</dbReference>
<dbReference type="GO" id="GO:0006508">
    <property type="term" value="P:proteolysis"/>
    <property type="evidence" value="ECO:0007669"/>
    <property type="project" value="InterPro"/>
</dbReference>
<evidence type="ECO:0000256" key="5">
    <source>
        <dbReference type="ARBA" id="ARBA00022859"/>
    </source>
</evidence>
<dbReference type="Gene3D" id="2.40.10.10">
    <property type="entry name" value="Trypsin-like serine proteases"/>
    <property type="match status" value="2"/>
</dbReference>
<dbReference type="Proteomes" id="UP001195483">
    <property type="component" value="Unassembled WGS sequence"/>
</dbReference>
<dbReference type="Pfam" id="PF00089">
    <property type="entry name" value="Trypsin"/>
    <property type="match status" value="1"/>
</dbReference>
<dbReference type="PROSITE" id="PS50240">
    <property type="entry name" value="TRYPSIN_DOM"/>
    <property type="match status" value="1"/>
</dbReference>
<reference evidence="9" key="3">
    <citation type="submission" date="2023-05" db="EMBL/GenBank/DDBJ databases">
        <authorList>
            <person name="Smith C.H."/>
        </authorList>
    </citation>
    <scope>NUCLEOTIDE SEQUENCE</scope>
    <source>
        <strain evidence="9">CHS0354</strain>
        <tissue evidence="9">Mantle</tissue>
    </source>
</reference>
<protein>
    <submittedName>
        <fullName evidence="9">Uncharacterized protein</fullName>
    </submittedName>
</protein>
<dbReference type="PROSITE" id="PS50234">
    <property type="entry name" value="VWFA"/>
    <property type="match status" value="1"/>
</dbReference>
<keyword evidence="5" id="KW-0391">Immunity</keyword>
<dbReference type="CDD" id="cd01450">
    <property type="entry name" value="vWFA_subfamily_ECM"/>
    <property type="match status" value="1"/>
</dbReference>
<organism evidence="9 10">
    <name type="scientific">Potamilus streckersoni</name>
    <dbReference type="NCBI Taxonomy" id="2493646"/>
    <lineage>
        <taxon>Eukaryota</taxon>
        <taxon>Metazoa</taxon>
        <taxon>Spiralia</taxon>
        <taxon>Lophotrochozoa</taxon>
        <taxon>Mollusca</taxon>
        <taxon>Bivalvia</taxon>
        <taxon>Autobranchia</taxon>
        <taxon>Heteroconchia</taxon>
        <taxon>Palaeoheterodonta</taxon>
        <taxon>Unionida</taxon>
        <taxon>Unionoidea</taxon>
        <taxon>Unionidae</taxon>
        <taxon>Ambleminae</taxon>
        <taxon>Lampsilini</taxon>
        <taxon>Potamilus</taxon>
    </lineage>
</organism>